<dbReference type="Proteomes" id="UP000237640">
    <property type="component" value="Unassembled WGS sequence"/>
</dbReference>
<evidence type="ECO:0000313" key="1">
    <source>
        <dbReference type="EMBL" id="PRX57920.1"/>
    </source>
</evidence>
<dbReference type="AlphaFoldDB" id="A0A2T0MJZ6"/>
<evidence type="ECO:0000313" key="2">
    <source>
        <dbReference type="Proteomes" id="UP000237640"/>
    </source>
</evidence>
<proteinExistence type="predicted"/>
<dbReference type="OrthoDB" id="1163663at2"/>
<dbReference type="RefSeq" id="WP_146129873.1">
    <property type="nucleotide sequence ID" value="NZ_PVYX01000001.1"/>
</dbReference>
<keyword evidence="2" id="KW-1185">Reference proteome</keyword>
<gene>
    <name evidence="1" type="ORF">CLV81_1934</name>
</gene>
<sequence length="135" mass="15474">MDYRLRTRHKWMWMILTPTLAIFLFLSAINLDFFSSSENLYMAEVKGNVVEEIENAEMKVVLSNTSEQYLLNIWLKSPLRATSSVVYEINGKGEKGEVLGQLQGIGSYSFPSTGIIRGFIVMDEIKNQQILKLEF</sequence>
<comment type="caution">
    <text evidence="1">The sequence shown here is derived from an EMBL/GenBank/DDBJ whole genome shotgun (WGS) entry which is preliminary data.</text>
</comment>
<organism evidence="1 2">
    <name type="scientific">Flagellimonas meridianipacifica</name>
    <dbReference type="NCBI Taxonomy" id="1080225"/>
    <lineage>
        <taxon>Bacteria</taxon>
        <taxon>Pseudomonadati</taxon>
        <taxon>Bacteroidota</taxon>
        <taxon>Flavobacteriia</taxon>
        <taxon>Flavobacteriales</taxon>
        <taxon>Flavobacteriaceae</taxon>
        <taxon>Flagellimonas</taxon>
    </lineage>
</organism>
<accession>A0A2T0MJZ6</accession>
<name>A0A2T0MJZ6_9FLAO</name>
<reference evidence="1 2" key="1">
    <citation type="submission" date="2018-03" db="EMBL/GenBank/DDBJ databases">
        <title>Genomic Encyclopedia of Archaeal and Bacterial Type Strains, Phase II (KMG-II): from individual species to whole genera.</title>
        <authorList>
            <person name="Goeker M."/>
        </authorList>
    </citation>
    <scope>NUCLEOTIDE SEQUENCE [LARGE SCALE GENOMIC DNA]</scope>
    <source>
        <strain evidence="1 2">DSM 25027</strain>
    </source>
</reference>
<dbReference type="EMBL" id="PVYX01000001">
    <property type="protein sequence ID" value="PRX57920.1"/>
    <property type="molecule type" value="Genomic_DNA"/>
</dbReference>
<protein>
    <submittedName>
        <fullName evidence="1">Uncharacterized protein</fullName>
    </submittedName>
</protein>